<keyword evidence="2" id="KW-1185">Reference proteome</keyword>
<name>H0EDH7_GLAL7</name>
<comment type="caution">
    <text evidence="1">The sequence shown here is derived from an EMBL/GenBank/DDBJ whole genome shotgun (WGS) entry which is preliminary data.</text>
</comment>
<evidence type="ECO:0000313" key="1">
    <source>
        <dbReference type="EMBL" id="EHL03403.1"/>
    </source>
</evidence>
<dbReference type="HOGENOM" id="CLU_3368598_0_0_1"/>
<evidence type="ECO:0000313" key="2">
    <source>
        <dbReference type="Proteomes" id="UP000005446"/>
    </source>
</evidence>
<dbReference type="EMBL" id="AGUE01000010">
    <property type="protein sequence ID" value="EHL03403.1"/>
    <property type="molecule type" value="Genomic_DNA"/>
</dbReference>
<dbReference type="AlphaFoldDB" id="H0EDH7"/>
<sequence length="35" mass="4013">MLIDYEMGGGRFRIKVVMGSIKSITELVRYTDVSF</sequence>
<proteinExistence type="predicted"/>
<reference evidence="1 2" key="1">
    <citation type="journal article" date="2012" name="Eukaryot. Cell">
        <title>Genome sequence of the fungus Glarea lozoyensis: the first genome sequence of a species from the Helotiaceae family.</title>
        <authorList>
            <person name="Youssar L."/>
            <person name="Gruening B.A."/>
            <person name="Erxleben A."/>
            <person name="Guenther S."/>
            <person name="Huettel W."/>
        </authorList>
    </citation>
    <scope>NUCLEOTIDE SEQUENCE [LARGE SCALE GENOMIC DNA]</scope>
    <source>
        <strain evidence="2">ATCC 74030 / MF5533</strain>
    </source>
</reference>
<organism evidence="1 2">
    <name type="scientific">Glarea lozoyensis (strain ATCC 74030 / MF5533)</name>
    <dbReference type="NCBI Taxonomy" id="1104152"/>
    <lineage>
        <taxon>Eukaryota</taxon>
        <taxon>Fungi</taxon>
        <taxon>Dikarya</taxon>
        <taxon>Ascomycota</taxon>
        <taxon>Pezizomycotina</taxon>
        <taxon>Leotiomycetes</taxon>
        <taxon>Helotiales</taxon>
        <taxon>Helotiaceae</taxon>
        <taxon>Glarea</taxon>
    </lineage>
</organism>
<protein>
    <submittedName>
        <fullName evidence="1">Uncharacterized protein</fullName>
    </submittedName>
</protein>
<dbReference type="Proteomes" id="UP000005446">
    <property type="component" value="Unassembled WGS sequence"/>
</dbReference>
<gene>
    <name evidence="1" type="ORF">M7I_0626</name>
</gene>
<dbReference type="InParanoid" id="H0EDH7"/>
<accession>H0EDH7</accession>